<evidence type="ECO:0000256" key="1">
    <source>
        <dbReference type="ARBA" id="ARBA00004651"/>
    </source>
</evidence>
<comment type="subunit">
    <text evidence="2">Homopentamer.</text>
</comment>
<evidence type="ECO:0000313" key="15">
    <source>
        <dbReference type="Proteomes" id="UP001295423"/>
    </source>
</evidence>
<dbReference type="Pfam" id="PF01226">
    <property type="entry name" value="Form_Nir_trans"/>
    <property type="match status" value="1"/>
</dbReference>
<dbReference type="EMBL" id="CAKOGP040002480">
    <property type="protein sequence ID" value="CAJ1970227.1"/>
    <property type="molecule type" value="Genomic_DNA"/>
</dbReference>
<dbReference type="InterPro" id="IPR000292">
    <property type="entry name" value="For/NO2_transpt"/>
</dbReference>
<dbReference type="InterPro" id="IPR023271">
    <property type="entry name" value="Aquaporin-like"/>
</dbReference>
<feature type="transmembrane region" description="Helical" evidence="12">
    <location>
        <begin position="276"/>
        <end position="298"/>
    </location>
</feature>
<sequence>MRIISSSVITLSLLGSSSNAFAPSADAASMSSRTTGTAALQAVTVDDVKLLEEKYAKQDKKDQSSKTVTVYESVVVPPTQIDLSQVSNLLTPAEAYQALVAKGEYNANASAAKTVFSAALGGAYVGMGAMLSLAVAGNSPGLAASDPGLYKFLFGALFPVNLLLALQCGGQLYTGNTANMMAAVCEGKANVGDLARSWSLSWIGNFIGCTGFAIACKYAGVLEGGAGHLAAATLATKTSYELGPLFVKAMFCNWLVCLAVYLSMQAKDMTGKYLSIWLPVSCFVSIGFEHSVANMFLLPAGLMSTNDISIQTALFHNLLPVTVGNAVSGSLFVGAAMSFMYGKLGEEEEEEKVAEKEEGVVALAKEPNNQQIVVDDGTRKQKKGKESLPAASTSTSS</sequence>
<feature type="transmembrane region" description="Helical" evidence="12">
    <location>
        <begin position="115"/>
        <end position="136"/>
    </location>
</feature>
<evidence type="ECO:0000256" key="2">
    <source>
        <dbReference type="ARBA" id="ARBA00011255"/>
    </source>
</evidence>
<feature type="transmembrane region" description="Helical" evidence="12">
    <location>
        <begin position="148"/>
        <end position="166"/>
    </location>
</feature>
<name>A0AAD2JPM9_9STRA</name>
<comment type="subcellular location">
    <subcellularLocation>
        <location evidence="1">Cell membrane</location>
        <topology evidence="1">Multi-pass membrane protein</topology>
    </subcellularLocation>
</comment>
<evidence type="ECO:0000256" key="7">
    <source>
        <dbReference type="ARBA" id="ARBA00047693"/>
    </source>
</evidence>
<dbReference type="PANTHER" id="PTHR30520:SF6">
    <property type="entry name" value="FORMATE_NITRATE FAMILY TRANSPORTER (EUROFUNG)"/>
    <property type="match status" value="1"/>
</dbReference>
<evidence type="ECO:0000256" key="8">
    <source>
        <dbReference type="ARBA" id="ARBA00049016"/>
    </source>
</evidence>
<dbReference type="PANTHER" id="PTHR30520">
    <property type="entry name" value="FORMATE TRANSPORTER-RELATED"/>
    <property type="match status" value="1"/>
</dbReference>
<evidence type="ECO:0000256" key="9">
    <source>
        <dbReference type="ARBA" id="ARBA00049088"/>
    </source>
</evidence>
<evidence type="ECO:0000256" key="12">
    <source>
        <dbReference type="SAM" id="Phobius"/>
    </source>
</evidence>
<keyword evidence="5 12" id="KW-0472">Membrane</keyword>
<dbReference type="Gene3D" id="1.20.1080.10">
    <property type="entry name" value="Glycerol uptake facilitator protein"/>
    <property type="match status" value="1"/>
</dbReference>
<comment type="caution">
    <text evidence="14">The sequence shown here is derived from an EMBL/GenBank/DDBJ whole genome shotgun (WGS) entry which is preliminary data.</text>
</comment>
<organism evidence="14 15">
    <name type="scientific">Cylindrotheca closterium</name>
    <dbReference type="NCBI Taxonomy" id="2856"/>
    <lineage>
        <taxon>Eukaryota</taxon>
        <taxon>Sar</taxon>
        <taxon>Stramenopiles</taxon>
        <taxon>Ochrophyta</taxon>
        <taxon>Bacillariophyta</taxon>
        <taxon>Bacillariophyceae</taxon>
        <taxon>Bacillariophycidae</taxon>
        <taxon>Bacillariales</taxon>
        <taxon>Bacillariaceae</taxon>
        <taxon>Cylindrotheca</taxon>
    </lineage>
</organism>
<evidence type="ECO:0000256" key="10">
    <source>
        <dbReference type="ARBA" id="ARBA00049660"/>
    </source>
</evidence>
<protein>
    <recommendedName>
        <fullName evidence="16">Formate/nitrite transporter</fullName>
    </recommendedName>
</protein>
<comment type="catalytic activity">
    <reaction evidence="9">
        <text>acetate(out) + H(+)(out) = acetate(in) + H(+)(in)</text>
        <dbReference type="Rhea" id="RHEA:71803"/>
        <dbReference type="ChEBI" id="CHEBI:15378"/>
        <dbReference type="ChEBI" id="CHEBI:30089"/>
    </reaction>
</comment>
<feature type="signal peptide" evidence="13">
    <location>
        <begin position="1"/>
        <end position="27"/>
    </location>
</feature>
<evidence type="ECO:0000313" key="14">
    <source>
        <dbReference type="EMBL" id="CAJ1970227.1"/>
    </source>
</evidence>
<keyword evidence="3 12" id="KW-0812">Transmembrane</keyword>
<dbReference type="InterPro" id="IPR024002">
    <property type="entry name" value="For/NO2_transpt_CS"/>
</dbReference>
<comment type="similarity">
    <text evidence="10">Belongs to the FNT transporter (TC 1.A.16) family.</text>
</comment>
<dbReference type="GO" id="GO:0015499">
    <property type="term" value="F:formate transmembrane transporter activity"/>
    <property type="evidence" value="ECO:0007669"/>
    <property type="project" value="TreeGrafter"/>
</dbReference>
<evidence type="ECO:0000256" key="5">
    <source>
        <dbReference type="ARBA" id="ARBA00023136"/>
    </source>
</evidence>
<feature type="transmembrane region" description="Helical" evidence="12">
    <location>
        <begin position="318"/>
        <end position="342"/>
    </location>
</feature>
<dbReference type="PROSITE" id="PS01006">
    <property type="entry name" value="FORMATE_NITRITE_TP_2"/>
    <property type="match status" value="1"/>
</dbReference>
<evidence type="ECO:0000256" key="4">
    <source>
        <dbReference type="ARBA" id="ARBA00022989"/>
    </source>
</evidence>
<keyword evidence="4 12" id="KW-1133">Transmembrane helix</keyword>
<comment type="catalytic activity">
    <reaction evidence="6">
        <text>(S)-lactate(in) + H(+)(in) = (S)-lactate(out) + H(+)(out)</text>
        <dbReference type="Rhea" id="RHEA:29415"/>
        <dbReference type="ChEBI" id="CHEBI:15378"/>
        <dbReference type="ChEBI" id="CHEBI:16651"/>
    </reaction>
</comment>
<feature type="chain" id="PRO_5042129076" description="Formate/nitrite transporter" evidence="13">
    <location>
        <begin position="28"/>
        <end position="397"/>
    </location>
</feature>
<dbReference type="GO" id="GO:0005886">
    <property type="term" value="C:plasma membrane"/>
    <property type="evidence" value="ECO:0007669"/>
    <property type="project" value="UniProtKB-SubCell"/>
</dbReference>
<gene>
    <name evidence="14" type="ORF">CYCCA115_LOCUS24249</name>
</gene>
<comment type="catalytic activity">
    <reaction evidence="7">
        <text>pyruvate(out) + H(+)(out) = pyruvate(in) + H(+)(in)</text>
        <dbReference type="Rhea" id="RHEA:64720"/>
        <dbReference type="ChEBI" id="CHEBI:15361"/>
        <dbReference type="ChEBI" id="CHEBI:15378"/>
    </reaction>
</comment>
<feature type="region of interest" description="Disordered" evidence="11">
    <location>
        <begin position="370"/>
        <end position="397"/>
    </location>
</feature>
<keyword evidence="15" id="KW-1185">Reference proteome</keyword>
<evidence type="ECO:0000256" key="13">
    <source>
        <dbReference type="SAM" id="SignalP"/>
    </source>
</evidence>
<feature type="transmembrane region" description="Helical" evidence="12">
    <location>
        <begin position="245"/>
        <end position="264"/>
    </location>
</feature>
<evidence type="ECO:0008006" key="16">
    <source>
        <dbReference type="Google" id="ProtNLM"/>
    </source>
</evidence>
<keyword evidence="13" id="KW-0732">Signal</keyword>
<proteinExistence type="inferred from homology"/>
<reference evidence="14" key="1">
    <citation type="submission" date="2023-08" db="EMBL/GenBank/DDBJ databases">
        <authorList>
            <person name="Audoor S."/>
            <person name="Bilcke G."/>
        </authorList>
    </citation>
    <scope>NUCLEOTIDE SEQUENCE</scope>
</reference>
<evidence type="ECO:0000256" key="3">
    <source>
        <dbReference type="ARBA" id="ARBA00022692"/>
    </source>
</evidence>
<comment type="catalytic activity">
    <reaction evidence="8">
        <text>formate(in) + H(+)(in) = formate(out) + H(+)(out)</text>
        <dbReference type="Rhea" id="RHEA:80887"/>
        <dbReference type="ChEBI" id="CHEBI:15378"/>
        <dbReference type="ChEBI" id="CHEBI:15740"/>
    </reaction>
</comment>
<dbReference type="Proteomes" id="UP001295423">
    <property type="component" value="Unassembled WGS sequence"/>
</dbReference>
<accession>A0AAD2JPM9</accession>
<evidence type="ECO:0000256" key="11">
    <source>
        <dbReference type="SAM" id="MobiDB-lite"/>
    </source>
</evidence>
<dbReference type="AlphaFoldDB" id="A0AAD2JPM9"/>
<evidence type="ECO:0000256" key="6">
    <source>
        <dbReference type="ARBA" id="ARBA00034245"/>
    </source>
</evidence>